<dbReference type="EMBL" id="JAIVGD010000028">
    <property type="protein sequence ID" value="KAH0738381.1"/>
    <property type="molecule type" value="Genomic_DNA"/>
</dbReference>
<proteinExistence type="predicted"/>
<evidence type="ECO:0000313" key="2">
    <source>
        <dbReference type="EMBL" id="KAH0738381.1"/>
    </source>
</evidence>
<feature type="transmembrane region" description="Helical" evidence="1">
    <location>
        <begin position="55"/>
        <end position="74"/>
    </location>
</feature>
<dbReference type="PANTHER" id="PTHR33116:SF84">
    <property type="entry name" value="RNA-DIRECTED DNA POLYMERASE"/>
    <property type="match status" value="1"/>
</dbReference>
<reference evidence="2 3" key="1">
    <citation type="journal article" date="2021" name="bioRxiv">
        <title>Chromosome-scale and haplotype-resolved genome assembly of a tetraploid potato cultivar.</title>
        <authorList>
            <person name="Sun H."/>
            <person name="Jiao W.-B."/>
            <person name="Krause K."/>
            <person name="Campoy J.A."/>
            <person name="Goel M."/>
            <person name="Folz-Donahue K."/>
            <person name="Kukat C."/>
            <person name="Huettel B."/>
            <person name="Schneeberger K."/>
        </authorList>
    </citation>
    <scope>NUCLEOTIDE SEQUENCE [LARGE SCALE GENOMIC DNA]</scope>
    <source>
        <strain evidence="2">SolTubOtavaFocal</strain>
        <tissue evidence="2">Leaves</tissue>
    </source>
</reference>
<keyword evidence="1" id="KW-0812">Transmembrane</keyword>
<organism evidence="2 3">
    <name type="scientific">Solanum tuberosum</name>
    <name type="common">Potato</name>
    <dbReference type="NCBI Taxonomy" id="4113"/>
    <lineage>
        <taxon>Eukaryota</taxon>
        <taxon>Viridiplantae</taxon>
        <taxon>Streptophyta</taxon>
        <taxon>Embryophyta</taxon>
        <taxon>Tracheophyta</taxon>
        <taxon>Spermatophyta</taxon>
        <taxon>Magnoliopsida</taxon>
        <taxon>eudicotyledons</taxon>
        <taxon>Gunneridae</taxon>
        <taxon>Pentapetalae</taxon>
        <taxon>asterids</taxon>
        <taxon>lamiids</taxon>
        <taxon>Solanales</taxon>
        <taxon>Solanaceae</taxon>
        <taxon>Solanoideae</taxon>
        <taxon>Solaneae</taxon>
        <taxon>Solanum</taxon>
    </lineage>
</organism>
<dbReference type="PANTHER" id="PTHR33116">
    <property type="entry name" value="REVERSE TRANSCRIPTASE ZINC-BINDING DOMAIN-CONTAINING PROTEIN-RELATED-RELATED"/>
    <property type="match status" value="1"/>
</dbReference>
<comment type="caution">
    <text evidence="2">The sequence shown here is derived from an EMBL/GenBank/DDBJ whole genome shotgun (WGS) entry which is preliminary data.</text>
</comment>
<keyword evidence="3" id="KW-1185">Reference proteome</keyword>
<evidence type="ECO:0000256" key="1">
    <source>
        <dbReference type="SAM" id="Phobius"/>
    </source>
</evidence>
<keyword evidence="1" id="KW-0472">Membrane</keyword>
<sequence>MTKYSLGTLPIRYLGLPLASKKWGKMECHQLVEKITERVTNAYARKLSYTGRLQVVNAVLFSLFNFWGGVFILPQSVLKAMDRKCKDFI</sequence>
<evidence type="ECO:0000313" key="3">
    <source>
        <dbReference type="Proteomes" id="UP000826656"/>
    </source>
</evidence>
<accession>A0ABQ7TV04</accession>
<name>A0ABQ7TV04_SOLTU</name>
<gene>
    <name evidence="2" type="ORF">KY290_037086</name>
</gene>
<keyword evidence="1" id="KW-1133">Transmembrane helix</keyword>
<protein>
    <submittedName>
        <fullName evidence="2">Uncharacterized protein</fullName>
    </submittedName>
</protein>
<dbReference type="Proteomes" id="UP000826656">
    <property type="component" value="Unassembled WGS sequence"/>
</dbReference>